<dbReference type="InterPro" id="IPR026881">
    <property type="entry name" value="WYL_dom"/>
</dbReference>
<dbReference type="EMBL" id="ASRX01000086">
    <property type="protein sequence ID" value="EYF01186.1"/>
    <property type="molecule type" value="Genomic_DNA"/>
</dbReference>
<dbReference type="InterPro" id="IPR057727">
    <property type="entry name" value="WCX_dom"/>
</dbReference>
<dbReference type="eggNOG" id="COG2378">
    <property type="taxonomic scope" value="Bacteria"/>
</dbReference>
<dbReference type="Proteomes" id="UP000019678">
    <property type="component" value="Unassembled WGS sequence"/>
</dbReference>
<protein>
    <submittedName>
        <fullName evidence="4">Transcriptional regulator, DeoR family</fullName>
    </submittedName>
</protein>
<gene>
    <name evidence="4" type="ORF">CAP_8527</name>
</gene>
<dbReference type="PROSITE" id="PS51000">
    <property type="entry name" value="HTH_DEOR_2"/>
    <property type="match status" value="1"/>
</dbReference>
<dbReference type="InterPro" id="IPR001034">
    <property type="entry name" value="DeoR_HTH"/>
</dbReference>
<dbReference type="InterPro" id="IPR013196">
    <property type="entry name" value="HTH_11"/>
</dbReference>
<evidence type="ECO:0000256" key="1">
    <source>
        <dbReference type="ARBA" id="ARBA00023015"/>
    </source>
</evidence>
<comment type="caution">
    <text evidence="4">The sequence shown here is derived from an EMBL/GenBank/DDBJ whole genome shotgun (WGS) entry which is preliminary data.</text>
</comment>
<dbReference type="RefSeq" id="WP_044249777.1">
    <property type="nucleotide sequence ID" value="NZ_ASRX01000086.1"/>
</dbReference>
<dbReference type="Pfam" id="PF08279">
    <property type="entry name" value="HTH_11"/>
    <property type="match status" value="1"/>
</dbReference>
<keyword evidence="5" id="KW-1185">Reference proteome</keyword>
<dbReference type="InterPro" id="IPR028349">
    <property type="entry name" value="PafC-like"/>
</dbReference>
<organism evidence="4 5">
    <name type="scientific">Chondromyces apiculatus DSM 436</name>
    <dbReference type="NCBI Taxonomy" id="1192034"/>
    <lineage>
        <taxon>Bacteria</taxon>
        <taxon>Pseudomonadati</taxon>
        <taxon>Myxococcota</taxon>
        <taxon>Polyangia</taxon>
        <taxon>Polyangiales</taxon>
        <taxon>Polyangiaceae</taxon>
        <taxon>Chondromyces</taxon>
    </lineage>
</organism>
<keyword evidence="1" id="KW-0805">Transcription regulation</keyword>
<evidence type="ECO:0000313" key="4">
    <source>
        <dbReference type="EMBL" id="EYF01186.1"/>
    </source>
</evidence>
<dbReference type="Gene3D" id="1.10.10.10">
    <property type="entry name" value="Winged helix-like DNA-binding domain superfamily/Winged helix DNA-binding domain"/>
    <property type="match status" value="1"/>
</dbReference>
<feature type="domain" description="HTH deoR-type" evidence="3">
    <location>
        <begin position="2"/>
        <end position="57"/>
    </location>
</feature>
<dbReference type="InterPro" id="IPR051534">
    <property type="entry name" value="CBASS_pafABC_assoc_protein"/>
</dbReference>
<accession>A0A017SY17</accession>
<dbReference type="PIRSF" id="PIRSF016838">
    <property type="entry name" value="PafC"/>
    <property type="match status" value="1"/>
</dbReference>
<dbReference type="OrthoDB" id="9787242at2"/>
<reference evidence="4 5" key="1">
    <citation type="submission" date="2013-05" db="EMBL/GenBank/DDBJ databases">
        <title>Genome assembly of Chondromyces apiculatus DSM 436.</title>
        <authorList>
            <person name="Sharma G."/>
            <person name="Khatri I."/>
            <person name="Kaur C."/>
            <person name="Mayilraj S."/>
            <person name="Subramanian S."/>
        </authorList>
    </citation>
    <scope>NUCLEOTIDE SEQUENCE [LARGE SCALE GENOMIC DNA]</scope>
    <source>
        <strain evidence="4 5">DSM 436</strain>
    </source>
</reference>
<dbReference type="PANTHER" id="PTHR34580">
    <property type="match status" value="1"/>
</dbReference>
<dbReference type="STRING" id="1192034.CAP_8527"/>
<dbReference type="AlphaFoldDB" id="A0A017SY17"/>
<dbReference type="SUPFAM" id="SSF46785">
    <property type="entry name" value="Winged helix' DNA-binding domain"/>
    <property type="match status" value="1"/>
</dbReference>
<keyword evidence="2" id="KW-0804">Transcription</keyword>
<dbReference type="PROSITE" id="PS52050">
    <property type="entry name" value="WYL"/>
    <property type="match status" value="1"/>
</dbReference>
<evidence type="ECO:0000313" key="5">
    <source>
        <dbReference type="Proteomes" id="UP000019678"/>
    </source>
</evidence>
<dbReference type="PANTHER" id="PTHR34580:SF1">
    <property type="entry name" value="PROTEIN PAFC"/>
    <property type="match status" value="1"/>
</dbReference>
<name>A0A017SY17_9BACT</name>
<evidence type="ECO:0000259" key="3">
    <source>
        <dbReference type="PROSITE" id="PS51000"/>
    </source>
</evidence>
<dbReference type="InterPro" id="IPR036390">
    <property type="entry name" value="WH_DNA-bd_sf"/>
</dbReference>
<dbReference type="GO" id="GO:0003700">
    <property type="term" value="F:DNA-binding transcription factor activity"/>
    <property type="evidence" value="ECO:0007669"/>
    <property type="project" value="InterPro"/>
</dbReference>
<dbReference type="Pfam" id="PF25583">
    <property type="entry name" value="WCX"/>
    <property type="match status" value="1"/>
</dbReference>
<proteinExistence type="predicted"/>
<dbReference type="Pfam" id="PF13280">
    <property type="entry name" value="WYL"/>
    <property type="match status" value="1"/>
</dbReference>
<sequence>MRADRLLSLLMLLQSRTRLTAADLARRLEVSARTIYRDLEALSGAGVPVYASRGPNGGVALMEGWRTTLTGLTRAEVEALAAVATPGALDDIGLAAALESGLMKLAAALPAAQQPDAEHARQRLHVDGSSWFQEREEVPQLAVLRDAVWQDRKVELSYRDFEGAESARVVEPYGLVIKAERWYLVAGTPKGTAVFRGARVEGTRVLPERFVRPEAFDLPAFWKGYCQQFAEKRASYEVTLRLRGEREEALGKVRSAADQARMAEAPLGEDGWKTVTLDFERESIAIGQLLTLGRAAQVIAPEQLRAKLKAMGEDLLALYAEQASP</sequence>
<evidence type="ECO:0000256" key="2">
    <source>
        <dbReference type="ARBA" id="ARBA00023163"/>
    </source>
</evidence>
<dbReference type="InterPro" id="IPR036388">
    <property type="entry name" value="WH-like_DNA-bd_sf"/>
</dbReference>